<protein>
    <submittedName>
        <fullName evidence="1">Uncharacterized protein</fullName>
    </submittedName>
</protein>
<evidence type="ECO:0000313" key="2">
    <source>
        <dbReference type="Proteomes" id="UP001177260"/>
    </source>
</evidence>
<sequence>MSHEKGSMLGDSSMEVKRLRDRLAHYENHQSPLQTPDRSLAFPVTTNNVNGDSPVELPSPAQILNDSAQLSPVSIIQPEPCLSSNNIFGSRIQSLLQSSGSKHEGTNANIQGPDAFKPHILNTLTEPESRRLLAVVVFYIGQKQHHFDIREFSDRLGLYFADPQHVRWQNEPWLLEMMLVLAVGKLFAGDFDEGCDTPGSKLFDGAHKSIPTLTQLITHQVLGVEILALSAVYLQNLHRKDEAYFYV</sequence>
<dbReference type="Proteomes" id="UP001177260">
    <property type="component" value="Unassembled WGS sequence"/>
</dbReference>
<keyword evidence="2" id="KW-1185">Reference proteome</keyword>
<organism evidence="1 2">
    <name type="scientific">Aspergillus melleus</name>
    <dbReference type="NCBI Taxonomy" id="138277"/>
    <lineage>
        <taxon>Eukaryota</taxon>
        <taxon>Fungi</taxon>
        <taxon>Dikarya</taxon>
        <taxon>Ascomycota</taxon>
        <taxon>Pezizomycotina</taxon>
        <taxon>Eurotiomycetes</taxon>
        <taxon>Eurotiomycetidae</taxon>
        <taxon>Eurotiales</taxon>
        <taxon>Aspergillaceae</taxon>
        <taxon>Aspergillus</taxon>
        <taxon>Aspergillus subgen. Circumdati</taxon>
    </lineage>
</organism>
<name>A0ACC3B7Q5_9EURO</name>
<accession>A0ACC3B7Q5</accession>
<dbReference type="EMBL" id="JAOPJF010000017">
    <property type="protein sequence ID" value="KAK1146597.1"/>
    <property type="molecule type" value="Genomic_DNA"/>
</dbReference>
<proteinExistence type="predicted"/>
<reference evidence="1 2" key="1">
    <citation type="journal article" date="2023" name="ACS Omega">
        <title>Identification of the Neoaspergillic Acid Biosynthesis Gene Cluster by Establishing an In Vitro CRISPR-Ribonucleoprotein Genetic System in Aspergillus melleus.</title>
        <authorList>
            <person name="Yuan B."/>
            <person name="Grau M.F."/>
            <person name="Murata R.M."/>
            <person name="Torok T."/>
            <person name="Venkateswaran K."/>
            <person name="Stajich J.E."/>
            <person name="Wang C.C.C."/>
        </authorList>
    </citation>
    <scope>NUCLEOTIDE SEQUENCE [LARGE SCALE GENOMIC DNA]</scope>
    <source>
        <strain evidence="1 2">IMV 1140</strain>
    </source>
</reference>
<comment type="caution">
    <text evidence="1">The sequence shown here is derived from an EMBL/GenBank/DDBJ whole genome shotgun (WGS) entry which is preliminary data.</text>
</comment>
<gene>
    <name evidence="1" type="ORF">N8T08_003027</name>
</gene>
<evidence type="ECO:0000313" key="1">
    <source>
        <dbReference type="EMBL" id="KAK1146597.1"/>
    </source>
</evidence>